<protein>
    <submittedName>
        <fullName evidence="1">Uncharacterized protein</fullName>
    </submittedName>
</protein>
<comment type="caution">
    <text evidence="1">The sequence shown here is derived from an EMBL/GenBank/DDBJ whole genome shotgun (WGS) entry which is preliminary data.</text>
</comment>
<dbReference type="EMBL" id="JBEUOH010000023">
    <property type="protein sequence ID" value="KAL0861603.1"/>
    <property type="molecule type" value="Genomic_DNA"/>
</dbReference>
<reference evidence="1 2" key="1">
    <citation type="submission" date="2024-06" db="EMBL/GenBank/DDBJ databases">
        <title>A chromosome-level genome assembly of beet webworm, Loxostege sticticalis.</title>
        <authorList>
            <person name="Zhang Y."/>
        </authorList>
    </citation>
    <scope>NUCLEOTIDE SEQUENCE [LARGE SCALE GENOMIC DNA]</scope>
    <source>
        <strain evidence="1">AQ026</strain>
        <tissue evidence="1">Whole body</tissue>
    </source>
</reference>
<dbReference type="PANTHER" id="PTHR37162">
    <property type="entry name" value="HAT FAMILY DIMERISATION DOMAINCONTAINING PROTEIN-RELATED"/>
    <property type="match status" value="1"/>
</dbReference>
<dbReference type="PANTHER" id="PTHR37162:SF1">
    <property type="entry name" value="BED-TYPE DOMAIN-CONTAINING PROTEIN"/>
    <property type="match status" value="1"/>
</dbReference>
<organism evidence="1 2">
    <name type="scientific">Loxostege sticticalis</name>
    <name type="common">Beet webworm moth</name>
    <dbReference type="NCBI Taxonomy" id="481309"/>
    <lineage>
        <taxon>Eukaryota</taxon>
        <taxon>Metazoa</taxon>
        <taxon>Ecdysozoa</taxon>
        <taxon>Arthropoda</taxon>
        <taxon>Hexapoda</taxon>
        <taxon>Insecta</taxon>
        <taxon>Pterygota</taxon>
        <taxon>Neoptera</taxon>
        <taxon>Endopterygota</taxon>
        <taxon>Lepidoptera</taxon>
        <taxon>Glossata</taxon>
        <taxon>Ditrysia</taxon>
        <taxon>Pyraloidea</taxon>
        <taxon>Crambidae</taxon>
        <taxon>Pyraustinae</taxon>
        <taxon>Loxostege</taxon>
    </lineage>
</organism>
<gene>
    <name evidence="1" type="ORF">ABMA27_009102</name>
</gene>
<name>A0ABR3H9Y0_LOXSC</name>
<dbReference type="Proteomes" id="UP001549920">
    <property type="component" value="Unassembled WGS sequence"/>
</dbReference>
<sequence>MLERLIEFKSICDENLANNLPEYIWDLLQNYVNSLQPAKKLSTFLQAEQITIGDFYINWLMCKIELKNIYMPTRWNSTLHMISRFVELLAAVKSTAGEVLLAYFVAEHNLSMNNLRVGSRTKTTAIIKSVTGDTEKENLIADLKIRKFLLLVDKSTGRGCVKLLRIVFRYYRNKKIKDAFFALIPVQDATGEKLYEHLHNSVASRLLEDILHLYVVKCICHSFALCASYACTKLPREPEGLVRDVYNYISTSPKRTGLLKEFQQFLALKPHKILHPCQTRWKHSSCFLLML</sequence>
<evidence type="ECO:0000313" key="2">
    <source>
        <dbReference type="Proteomes" id="UP001549920"/>
    </source>
</evidence>
<keyword evidence="2" id="KW-1185">Reference proteome</keyword>
<evidence type="ECO:0000313" key="1">
    <source>
        <dbReference type="EMBL" id="KAL0861603.1"/>
    </source>
</evidence>
<proteinExistence type="predicted"/>
<accession>A0ABR3H9Y0</accession>